<comment type="caution">
    <text evidence="3">The sequence shown here is derived from an EMBL/GenBank/DDBJ whole genome shotgun (WGS) entry which is preliminary data.</text>
</comment>
<keyword evidence="2" id="KW-0812">Transmembrane</keyword>
<keyword evidence="2" id="KW-0472">Membrane</keyword>
<dbReference type="Proteomes" id="UP000320235">
    <property type="component" value="Unassembled WGS sequence"/>
</dbReference>
<evidence type="ECO:0000313" key="4">
    <source>
        <dbReference type="Proteomes" id="UP000320235"/>
    </source>
</evidence>
<dbReference type="OrthoDB" id="5084101at2"/>
<dbReference type="EMBL" id="VFPE01000001">
    <property type="protein sequence ID" value="TQM33873.1"/>
    <property type="molecule type" value="Genomic_DNA"/>
</dbReference>
<protein>
    <submittedName>
        <fullName evidence="3">Uncharacterized protein</fullName>
    </submittedName>
</protein>
<evidence type="ECO:0000256" key="2">
    <source>
        <dbReference type="SAM" id="Phobius"/>
    </source>
</evidence>
<feature type="transmembrane region" description="Helical" evidence="2">
    <location>
        <begin position="76"/>
        <end position="102"/>
    </location>
</feature>
<evidence type="ECO:0000313" key="3">
    <source>
        <dbReference type="EMBL" id="TQM33873.1"/>
    </source>
</evidence>
<name>A0A543FJ23_9MICO</name>
<evidence type="ECO:0000256" key="1">
    <source>
        <dbReference type="SAM" id="MobiDB-lite"/>
    </source>
</evidence>
<proteinExistence type="predicted"/>
<keyword evidence="2" id="KW-1133">Transmembrane helix</keyword>
<dbReference type="AlphaFoldDB" id="A0A543FJ23"/>
<gene>
    <name evidence="3" type="ORF">FB391_0159</name>
</gene>
<keyword evidence="4" id="KW-1185">Reference proteome</keyword>
<sequence>MNSTPEPPAPGDEPEPAPEPAPEPPTPETAPGSDGPPSPQQPPYAPPGAYPGAGAPASRFPVGGAQSPAPVKRPPVWAGVLTGLGAQVVGVVAMIMLLSVMFSVAYGSWGVFVLLLPFIVLLIGPALLMLSWHWRRFATGMLIVSAAVWLIIIGPCLGLALVA</sequence>
<feature type="compositionally biased region" description="Pro residues" evidence="1">
    <location>
        <begin position="1"/>
        <end position="49"/>
    </location>
</feature>
<organism evidence="3 4">
    <name type="scientific">Microbacterium kyungheense</name>
    <dbReference type="NCBI Taxonomy" id="1263636"/>
    <lineage>
        <taxon>Bacteria</taxon>
        <taxon>Bacillati</taxon>
        <taxon>Actinomycetota</taxon>
        <taxon>Actinomycetes</taxon>
        <taxon>Micrococcales</taxon>
        <taxon>Microbacteriaceae</taxon>
        <taxon>Microbacterium</taxon>
    </lineage>
</organism>
<feature type="transmembrane region" description="Helical" evidence="2">
    <location>
        <begin position="142"/>
        <end position="162"/>
    </location>
</feature>
<feature type="region of interest" description="Disordered" evidence="1">
    <location>
        <begin position="1"/>
        <end position="69"/>
    </location>
</feature>
<accession>A0A543FJ23</accession>
<reference evidence="3 4" key="1">
    <citation type="submission" date="2019-06" db="EMBL/GenBank/DDBJ databases">
        <title>Sequencing the genomes of 1000 actinobacteria strains.</title>
        <authorList>
            <person name="Klenk H.-P."/>
        </authorList>
    </citation>
    <scope>NUCLEOTIDE SEQUENCE [LARGE SCALE GENOMIC DNA]</scope>
    <source>
        <strain evidence="3 4">DSM 105492</strain>
    </source>
</reference>
<feature type="transmembrane region" description="Helical" evidence="2">
    <location>
        <begin position="108"/>
        <end position="130"/>
    </location>
</feature>
<dbReference type="RefSeq" id="WP_141892413.1">
    <property type="nucleotide sequence ID" value="NZ_BAABLH010000008.1"/>
</dbReference>